<gene>
    <name evidence="3" type="ORF">DX130_21305</name>
</gene>
<name>A0A371P7P4_9BACL</name>
<proteinExistence type="predicted"/>
<dbReference type="Proteomes" id="UP000261905">
    <property type="component" value="Unassembled WGS sequence"/>
</dbReference>
<dbReference type="InterPro" id="IPR025874">
    <property type="entry name" value="DZR"/>
</dbReference>
<dbReference type="PANTHER" id="PTHR37826">
    <property type="entry name" value="FLOTILLIN BAND_7_5 DOMAIN PROTEIN"/>
    <property type="match status" value="1"/>
</dbReference>
<evidence type="ECO:0000313" key="4">
    <source>
        <dbReference type="Proteomes" id="UP000261905"/>
    </source>
</evidence>
<protein>
    <submittedName>
        <fullName evidence="3">SPFH domain-containing protein</fullName>
    </submittedName>
</protein>
<comment type="caution">
    <text evidence="3">The sequence shown here is derived from an EMBL/GenBank/DDBJ whole genome shotgun (WGS) entry which is preliminary data.</text>
</comment>
<evidence type="ECO:0000259" key="2">
    <source>
        <dbReference type="Pfam" id="PF13421"/>
    </source>
</evidence>
<dbReference type="OrthoDB" id="9764015at2"/>
<dbReference type="EMBL" id="QUBQ01000005">
    <property type="protein sequence ID" value="REK71540.1"/>
    <property type="molecule type" value="Genomic_DNA"/>
</dbReference>
<evidence type="ECO:0000259" key="1">
    <source>
        <dbReference type="Pfam" id="PF12773"/>
    </source>
</evidence>
<evidence type="ECO:0000313" key="3">
    <source>
        <dbReference type="EMBL" id="REK71540.1"/>
    </source>
</evidence>
<feature type="domain" description="SPFH" evidence="2">
    <location>
        <begin position="18"/>
        <end position="216"/>
    </location>
</feature>
<keyword evidence="4" id="KW-1185">Reference proteome</keyword>
<dbReference type="InterPro" id="IPR033880">
    <property type="entry name" value="SPFH_YdjI"/>
</dbReference>
<dbReference type="CDD" id="cd03408">
    <property type="entry name" value="SPFH_like_u1"/>
    <property type="match status" value="1"/>
</dbReference>
<feature type="domain" description="DZANK-type" evidence="1">
    <location>
        <begin position="299"/>
        <end position="356"/>
    </location>
</feature>
<dbReference type="RefSeq" id="WP_116048820.1">
    <property type="nucleotide sequence ID" value="NZ_QUBQ01000005.1"/>
</dbReference>
<sequence>MSLIDIVKYDGTPDVYAWKFPHQELGTWTQLIVNQSQEAILFKGGKALDSFGPGRHTLSTANIPLLNHIVNLPFGGKSPFTAEVWFINKGSVLDIKWGTATPIQVKDPLYHILVPVRAFGHFGLTVEDSRKFMIKLVGTLGEFSKEALTKHIRGVMMMNITEILTSYLIHKKVSSLEINAYISEISSHAQAKIAEVLSEFGIKIHHFYIENVSVPDGDPSIEKLRNLLNKRLEMEMVGFSYQQQRSLDILEGAAKNPGSVHPLFVGANLGNTLGGTFSGQMDRVSDAMNASPPPALAKCPHCGAGGSVGVPFCSNCGKSMREKQPAAPEASAKKVPHCDKCGTAIAENAKFCANCGDKYHACPSCGADTAEDSAKCHECGTALPKSCISCKETILGGSAFCSHCGASQKQGG</sequence>
<dbReference type="Pfam" id="PF12773">
    <property type="entry name" value="DZR"/>
    <property type="match status" value="2"/>
</dbReference>
<dbReference type="Pfam" id="PF13421">
    <property type="entry name" value="Band_7_1"/>
    <property type="match status" value="1"/>
</dbReference>
<organism evidence="3 4">
    <name type="scientific">Paenibacillus paeoniae</name>
    <dbReference type="NCBI Taxonomy" id="2292705"/>
    <lineage>
        <taxon>Bacteria</taxon>
        <taxon>Bacillati</taxon>
        <taxon>Bacillota</taxon>
        <taxon>Bacilli</taxon>
        <taxon>Bacillales</taxon>
        <taxon>Paenibacillaceae</taxon>
        <taxon>Paenibacillus</taxon>
    </lineage>
</organism>
<dbReference type="PANTHER" id="PTHR37826:SF2">
    <property type="entry name" value="ZINC-RIBBON DOMAIN-CONTAINING PROTEIN"/>
    <property type="match status" value="1"/>
</dbReference>
<accession>A0A371P7P4</accession>
<dbReference type="AlphaFoldDB" id="A0A371P7P4"/>
<reference evidence="3 4" key="1">
    <citation type="submission" date="2018-08" db="EMBL/GenBank/DDBJ databases">
        <title>Paenibacillus sp. M4BSY-1, whole genome shotgun sequence.</title>
        <authorList>
            <person name="Tuo L."/>
        </authorList>
    </citation>
    <scope>NUCLEOTIDE SEQUENCE [LARGE SCALE GENOMIC DNA]</scope>
    <source>
        <strain evidence="3 4">M4BSY-1</strain>
    </source>
</reference>
<feature type="domain" description="DZANK-type" evidence="1">
    <location>
        <begin position="362"/>
        <end position="405"/>
    </location>
</feature>